<dbReference type="GO" id="GO:0005524">
    <property type="term" value="F:ATP binding"/>
    <property type="evidence" value="ECO:0007669"/>
    <property type="project" value="InterPro"/>
</dbReference>
<dbReference type="GO" id="GO:0006094">
    <property type="term" value="P:gluconeogenesis"/>
    <property type="evidence" value="ECO:0007669"/>
    <property type="project" value="InterPro"/>
</dbReference>
<organism evidence="1">
    <name type="scientific">marine sediment metagenome</name>
    <dbReference type="NCBI Taxonomy" id="412755"/>
    <lineage>
        <taxon>unclassified sequences</taxon>
        <taxon>metagenomes</taxon>
        <taxon>ecological metagenomes</taxon>
    </lineage>
</organism>
<dbReference type="PANTHER" id="PTHR30031:SF0">
    <property type="entry name" value="PHOSPHOENOLPYRUVATE CARBOXYKINASE (ATP)"/>
    <property type="match status" value="1"/>
</dbReference>
<dbReference type="InterPro" id="IPR001272">
    <property type="entry name" value="PEP_carboxykinase_ATP"/>
</dbReference>
<evidence type="ECO:0000313" key="1">
    <source>
        <dbReference type="EMBL" id="GAG96699.1"/>
    </source>
</evidence>
<dbReference type="Gene3D" id="3.90.228.20">
    <property type="match status" value="1"/>
</dbReference>
<dbReference type="GO" id="GO:0004612">
    <property type="term" value="F:phosphoenolpyruvate carboxykinase (ATP) activity"/>
    <property type="evidence" value="ECO:0007669"/>
    <property type="project" value="InterPro"/>
</dbReference>
<reference evidence="1" key="1">
    <citation type="journal article" date="2014" name="Front. Microbiol.">
        <title>High frequency of phylogenetically diverse reductive dehalogenase-homologous genes in deep subseafloor sedimentary metagenomes.</title>
        <authorList>
            <person name="Kawai M."/>
            <person name="Futagami T."/>
            <person name="Toyoda A."/>
            <person name="Takaki Y."/>
            <person name="Nishi S."/>
            <person name="Hori S."/>
            <person name="Arai W."/>
            <person name="Tsubouchi T."/>
            <person name="Morono Y."/>
            <person name="Uchiyama I."/>
            <person name="Ito T."/>
            <person name="Fujiyama A."/>
            <person name="Inagaki F."/>
            <person name="Takami H."/>
        </authorList>
    </citation>
    <scope>NUCLEOTIDE SEQUENCE</scope>
    <source>
        <strain evidence="1">Expedition CK06-06</strain>
    </source>
</reference>
<proteinExistence type="predicted"/>
<protein>
    <recommendedName>
        <fullName evidence="2">Phosphoenolpyruvate carboxykinase C-terminal P-loop domain-containing protein</fullName>
    </recommendedName>
</protein>
<accession>X1BLA4</accession>
<gene>
    <name evidence="1" type="ORF">S01H4_43164</name>
</gene>
<dbReference type="InterPro" id="IPR013035">
    <property type="entry name" value="PEP_carboxykinase_C"/>
</dbReference>
<name>X1BLA4_9ZZZZ</name>
<dbReference type="AlphaFoldDB" id="X1BLA4"/>
<dbReference type="GO" id="GO:0005829">
    <property type="term" value="C:cytosol"/>
    <property type="evidence" value="ECO:0007669"/>
    <property type="project" value="TreeGrafter"/>
</dbReference>
<dbReference type="Pfam" id="PF01293">
    <property type="entry name" value="PEPCK_ATP"/>
    <property type="match status" value="1"/>
</dbReference>
<evidence type="ECO:0008006" key="2">
    <source>
        <dbReference type="Google" id="ProtNLM"/>
    </source>
</evidence>
<dbReference type="PANTHER" id="PTHR30031">
    <property type="entry name" value="PHOSPHOENOLPYRUVATE CARBOXYKINASE ATP"/>
    <property type="match status" value="1"/>
</dbReference>
<dbReference type="EMBL" id="BART01023783">
    <property type="protein sequence ID" value="GAG96699.1"/>
    <property type="molecule type" value="Genomic_DNA"/>
</dbReference>
<sequence>MESVDYDDISITANTRCSYPLEHIENVKIPAICGHPNHIILLTCDAFGLLPPVSKLNNKQAVFQFICGYTSKIPGTEIGVTEPIPVFSSCFGEPFIVWSPKIYGDLFMKKLKQHNTDVWLVNTGWIGGSYGEGKRIDIKYSRAIIDSIHGSKMKDFVKFPYFDFDIPTKCEGVPSNILDPRNLWNLSEYNIKLKTLYDKFEENYKIKC</sequence>
<comment type="caution">
    <text evidence="1">The sequence shown here is derived from an EMBL/GenBank/DDBJ whole genome shotgun (WGS) entry which is preliminary data.</text>
</comment>
<dbReference type="SUPFAM" id="SSF53795">
    <property type="entry name" value="PEP carboxykinase-like"/>
    <property type="match status" value="1"/>
</dbReference>